<evidence type="ECO:0000259" key="2">
    <source>
        <dbReference type="PROSITE" id="PS51831"/>
    </source>
</evidence>
<dbReference type="EC" id="3.1.5.1" evidence="3"/>
<keyword evidence="1 3" id="KW-0378">Hydrolase</keyword>
<dbReference type="PANTHER" id="PTHR11373:SF40">
    <property type="entry name" value="DEOXYGUANOSINETRIPHOSPHATE TRIPHOSPHOHYDROLASE-LIKE PROTEIN 2"/>
    <property type="match status" value="1"/>
</dbReference>
<evidence type="ECO:0000313" key="4">
    <source>
        <dbReference type="Proteomes" id="UP000548867"/>
    </source>
</evidence>
<dbReference type="InterPro" id="IPR026875">
    <property type="entry name" value="PHydrolase_assoc_dom"/>
</dbReference>
<dbReference type="PROSITE" id="PS51831">
    <property type="entry name" value="HD"/>
    <property type="match status" value="1"/>
</dbReference>
<proteinExistence type="predicted"/>
<dbReference type="SUPFAM" id="SSF109604">
    <property type="entry name" value="HD-domain/PDEase-like"/>
    <property type="match status" value="1"/>
</dbReference>
<dbReference type="Pfam" id="PF01966">
    <property type="entry name" value="HD"/>
    <property type="match status" value="1"/>
</dbReference>
<comment type="caution">
    <text evidence="3">The sequence shown here is derived from an EMBL/GenBank/DDBJ whole genome shotgun (WGS) entry which is preliminary data.</text>
</comment>
<name>A0A7W6CIM1_9SPHN</name>
<keyword evidence="4" id="KW-1185">Reference proteome</keyword>
<feature type="domain" description="HD" evidence="2">
    <location>
        <begin position="58"/>
        <end position="254"/>
    </location>
</feature>
<gene>
    <name evidence="3" type="ORF">GGR38_001352</name>
</gene>
<dbReference type="AlphaFoldDB" id="A0A7W6CIM1"/>
<dbReference type="InterPro" id="IPR050135">
    <property type="entry name" value="dGTPase-like"/>
</dbReference>
<sequence>MDETLWLARRENWTPQNEDARDGGDIDYARVIHSASFRRLQGKTQILNLGDSDFYRTRLTHSLEVAQIAGGIARQLEKDAPDHVATAILPGRSMIHAIGCTHDFGHPPFGHGGEVALNYCMRDEGGFEGNGQTLRILSRLETFSQGAGANLARRTLLGVLKYPVAYADVRNPAIAPRLAPGPTTLRIIDAASAKPPKCYLDTERDVVGWILDPLSAGDRALLQSFDAKPGKHAKSRHKSLDCSIMDVADDIAYGVHDLEDAIALDLIHRETFAAAVTDRCPTFLDALKAKYPGESANDVMRQFVDGLYGGENSRKRFIGRLVHHFLTAVHYVEMEEFDAPLLRWRVGMAPGQKAFLEVLKDLVVREVITSPAVQHLEFKGQTMVVAVFEAMQADPERLLPRDRMPFYETYGVRAICDYVAAMTDTSLLKTYERLFAPRMGSVFDRL</sequence>
<dbReference type="Pfam" id="PF13286">
    <property type="entry name" value="HD_assoc"/>
    <property type="match status" value="1"/>
</dbReference>
<dbReference type="RefSeq" id="WP_183623899.1">
    <property type="nucleotide sequence ID" value="NZ_JACIDX010000004.1"/>
</dbReference>
<evidence type="ECO:0000256" key="1">
    <source>
        <dbReference type="ARBA" id="ARBA00022801"/>
    </source>
</evidence>
<dbReference type="InterPro" id="IPR003607">
    <property type="entry name" value="HD/PDEase_dom"/>
</dbReference>
<protein>
    <submittedName>
        <fullName evidence="3">dGTPase</fullName>
        <ecNumber evidence="3">3.1.5.1</ecNumber>
    </submittedName>
</protein>
<reference evidence="3 4" key="1">
    <citation type="submission" date="2020-08" db="EMBL/GenBank/DDBJ databases">
        <title>Genomic Encyclopedia of Type Strains, Phase IV (KMG-IV): sequencing the most valuable type-strain genomes for metagenomic binning, comparative biology and taxonomic classification.</title>
        <authorList>
            <person name="Goeker M."/>
        </authorList>
    </citation>
    <scope>NUCLEOTIDE SEQUENCE [LARGE SCALE GENOMIC DNA]</scope>
    <source>
        <strain evidence="3 4">DSM 27057</strain>
    </source>
</reference>
<dbReference type="InterPro" id="IPR006261">
    <property type="entry name" value="dGTPase"/>
</dbReference>
<dbReference type="Proteomes" id="UP000548867">
    <property type="component" value="Unassembled WGS sequence"/>
</dbReference>
<dbReference type="NCBIfam" id="TIGR01353">
    <property type="entry name" value="dGTP_triPase"/>
    <property type="match status" value="1"/>
</dbReference>
<accession>A0A7W6CIM1</accession>
<evidence type="ECO:0000313" key="3">
    <source>
        <dbReference type="EMBL" id="MBB3954425.1"/>
    </source>
</evidence>
<dbReference type="GO" id="GO:0006203">
    <property type="term" value="P:dGTP catabolic process"/>
    <property type="evidence" value="ECO:0007669"/>
    <property type="project" value="TreeGrafter"/>
</dbReference>
<dbReference type="NCBIfam" id="NF041026">
    <property type="entry name" value="antiphage_dGTPase"/>
    <property type="match status" value="1"/>
</dbReference>
<dbReference type="InterPro" id="IPR006674">
    <property type="entry name" value="HD_domain"/>
</dbReference>
<organism evidence="3 4">
    <name type="scientific">Novosphingobium sediminicola</name>
    <dbReference type="NCBI Taxonomy" id="563162"/>
    <lineage>
        <taxon>Bacteria</taxon>
        <taxon>Pseudomonadati</taxon>
        <taxon>Pseudomonadota</taxon>
        <taxon>Alphaproteobacteria</taxon>
        <taxon>Sphingomonadales</taxon>
        <taxon>Sphingomonadaceae</taxon>
        <taxon>Novosphingobium</taxon>
    </lineage>
</organism>
<dbReference type="PANTHER" id="PTHR11373">
    <property type="entry name" value="DEOXYNUCLEOSIDE TRIPHOSPHATE TRIPHOSPHOHYDROLASE"/>
    <property type="match status" value="1"/>
</dbReference>
<dbReference type="NCBIfam" id="NF003701">
    <property type="entry name" value="PRK05318.1"/>
    <property type="match status" value="1"/>
</dbReference>
<dbReference type="GO" id="GO:0008832">
    <property type="term" value="F:dGTPase activity"/>
    <property type="evidence" value="ECO:0007669"/>
    <property type="project" value="UniProtKB-EC"/>
</dbReference>
<dbReference type="EMBL" id="JACIDX010000004">
    <property type="protein sequence ID" value="MBB3954425.1"/>
    <property type="molecule type" value="Genomic_DNA"/>
</dbReference>
<dbReference type="Gene3D" id="1.10.3210.10">
    <property type="entry name" value="Hypothetical protein af1432"/>
    <property type="match status" value="1"/>
</dbReference>
<dbReference type="SMART" id="SM00471">
    <property type="entry name" value="HDc"/>
    <property type="match status" value="1"/>
</dbReference>